<dbReference type="Pfam" id="PF22725">
    <property type="entry name" value="GFO_IDH_MocA_C3"/>
    <property type="match status" value="1"/>
</dbReference>
<dbReference type="GO" id="GO:0000166">
    <property type="term" value="F:nucleotide binding"/>
    <property type="evidence" value="ECO:0007669"/>
    <property type="project" value="InterPro"/>
</dbReference>
<evidence type="ECO:0000259" key="2">
    <source>
        <dbReference type="Pfam" id="PF22725"/>
    </source>
</evidence>
<dbReference type="PANTHER" id="PTHR43377">
    <property type="entry name" value="BILIVERDIN REDUCTASE A"/>
    <property type="match status" value="1"/>
</dbReference>
<dbReference type="AlphaFoldDB" id="A0A975EQ33"/>
<evidence type="ECO:0000259" key="1">
    <source>
        <dbReference type="Pfam" id="PF01408"/>
    </source>
</evidence>
<dbReference type="InterPro" id="IPR000683">
    <property type="entry name" value="Gfo/Idh/MocA-like_OxRdtase_N"/>
</dbReference>
<sequence length="334" mass="34985">MNWALIGASTIARQYIIPAIRSFDGSEAAWVVSGSAEHANNFATDENIANATTDLAQALADTSVDAVYISSTNEKHHAQALAAIAAGKHVLCEKPLAMSLAEAREMIDAAKAAGVHFATNHHLRCAGSHRAIRQLIADGRIGEVLSVKVSHAVSLPEHLRGWRLDNPGAGGGVVLDMTVHDTDTIRYHLGEDPVSVVAEAASSGMGQGVEDSAMAIMTMASGIQVLSHVSFGHPFGKTGVEIHGSKGAIYGKGVIAQTPAGEVTLVTAEGHEDISFPRHDLYEQVLAEFTAAVNGQPHQGATGEDGYKSLAVALAVREAAATGQRQHLNYGEPQ</sequence>
<evidence type="ECO:0000313" key="4">
    <source>
        <dbReference type="Proteomes" id="UP000665026"/>
    </source>
</evidence>
<protein>
    <submittedName>
        <fullName evidence="3">Gfo/Idh/MocA family oxidoreductase</fullName>
    </submittedName>
</protein>
<name>A0A975EQ33_9RHOB</name>
<reference evidence="3" key="1">
    <citation type="submission" date="2020-07" db="EMBL/GenBank/DDBJ databases">
        <title>Genome sequences of bacteria associated with the marine, planktonic diatom Thalassiosira profunda strain ECT2AJA-044.</title>
        <authorList>
            <person name="Gargas C.B."/>
            <person name="Roberts W.R."/>
            <person name="Alverson A.J."/>
        </authorList>
    </citation>
    <scope>NUCLEOTIDE SEQUENCE</scope>
    <source>
        <strain evidence="3">ECT2AJA-044</strain>
    </source>
</reference>
<dbReference type="Pfam" id="PF01408">
    <property type="entry name" value="GFO_IDH_MocA"/>
    <property type="match status" value="1"/>
</dbReference>
<dbReference type="Proteomes" id="UP000665026">
    <property type="component" value="Chromosome"/>
</dbReference>
<dbReference type="PANTHER" id="PTHR43377:SF1">
    <property type="entry name" value="BILIVERDIN REDUCTASE A"/>
    <property type="match status" value="1"/>
</dbReference>
<dbReference type="KEGG" id="cact:HZ995_01905"/>
<organism evidence="3 4">
    <name type="scientific">Cognatishimia activa</name>
    <dbReference type="NCBI Taxonomy" id="1715691"/>
    <lineage>
        <taxon>Bacteria</taxon>
        <taxon>Pseudomonadati</taxon>
        <taxon>Pseudomonadota</taxon>
        <taxon>Alphaproteobacteria</taxon>
        <taxon>Rhodobacterales</taxon>
        <taxon>Paracoccaceae</taxon>
        <taxon>Cognatishimia</taxon>
    </lineage>
</organism>
<proteinExistence type="predicted"/>
<gene>
    <name evidence="3" type="ORF">HZ995_01905</name>
</gene>
<feature type="domain" description="GFO/IDH/MocA-like oxidoreductase" evidence="2">
    <location>
        <begin position="129"/>
        <end position="249"/>
    </location>
</feature>
<dbReference type="EMBL" id="CP060010">
    <property type="protein sequence ID" value="QTN36302.1"/>
    <property type="molecule type" value="Genomic_DNA"/>
</dbReference>
<dbReference type="RefSeq" id="WP_209357004.1">
    <property type="nucleotide sequence ID" value="NZ_CP060010.1"/>
</dbReference>
<dbReference type="SUPFAM" id="SSF55347">
    <property type="entry name" value="Glyceraldehyde-3-phosphate dehydrogenase-like, C-terminal domain"/>
    <property type="match status" value="1"/>
</dbReference>
<accession>A0A975EQ33</accession>
<dbReference type="Gene3D" id="3.30.360.10">
    <property type="entry name" value="Dihydrodipicolinate Reductase, domain 2"/>
    <property type="match status" value="1"/>
</dbReference>
<feature type="domain" description="Gfo/Idh/MocA-like oxidoreductase N-terminal" evidence="1">
    <location>
        <begin position="1"/>
        <end position="121"/>
    </location>
</feature>
<dbReference type="SUPFAM" id="SSF51735">
    <property type="entry name" value="NAD(P)-binding Rossmann-fold domains"/>
    <property type="match status" value="1"/>
</dbReference>
<dbReference type="InterPro" id="IPR036291">
    <property type="entry name" value="NAD(P)-bd_dom_sf"/>
</dbReference>
<dbReference type="InterPro" id="IPR055170">
    <property type="entry name" value="GFO_IDH_MocA-like_dom"/>
</dbReference>
<evidence type="ECO:0000313" key="3">
    <source>
        <dbReference type="EMBL" id="QTN36302.1"/>
    </source>
</evidence>
<dbReference type="InterPro" id="IPR051450">
    <property type="entry name" value="Gfo/Idh/MocA_Oxidoreductases"/>
</dbReference>
<dbReference type="Gene3D" id="3.40.50.720">
    <property type="entry name" value="NAD(P)-binding Rossmann-like Domain"/>
    <property type="match status" value="1"/>
</dbReference>